<reference evidence="3" key="1">
    <citation type="journal article" date="2023" name="Insect Mol. Biol.">
        <title>Genome sequencing provides insights into the evolution of gene families encoding plant cell wall-degrading enzymes in longhorned beetles.</title>
        <authorList>
            <person name="Shin N.R."/>
            <person name="Okamura Y."/>
            <person name="Kirsch R."/>
            <person name="Pauchet Y."/>
        </authorList>
    </citation>
    <scope>NUCLEOTIDE SEQUENCE</scope>
    <source>
        <strain evidence="3">RBIC_L_NR</strain>
    </source>
</reference>
<dbReference type="PROSITE" id="PS50238">
    <property type="entry name" value="RHOGAP"/>
    <property type="match status" value="1"/>
</dbReference>
<comment type="caution">
    <text evidence="3">The sequence shown here is derived from an EMBL/GenBank/DDBJ whole genome shotgun (WGS) entry which is preliminary data.</text>
</comment>
<keyword evidence="4" id="KW-1185">Reference proteome</keyword>
<dbReference type="Pfam" id="PF00620">
    <property type="entry name" value="RhoGAP"/>
    <property type="match status" value="1"/>
</dbReference>
<dbReference type="InterPro" id="IPR008936">
    <property type="entry name" value="Rho_GTPase_activation_prot"/>
</dbReference>
<sequence length="234" mass="27009">MKRHLLLRSHVTLKGARLLNKRDVELKDSNNLTYIVFFDSSKDAKLFLENEKVSCYVDNDSKSTITKTLLRLLGKRSSREVLEKKGIYQNEPIFGNTLRNIYGVEKNVPDFILKTIELIESPDNITSLGLYRTSGNLATIQKIRFEVDKGRLNILNEFCKDVDVLTGCLKLFFRELKEPLIPYEICDSLLNITSEYKNRRVQNISLERSISTRCYIGNRYGEMGQRGLILMSKS</sequence>
<dbReference type="PANTHER" id="PTHR23176:SF129">
    <property type="entry name" value="RHO GTPASE ACTIVATING PROTEIN AT 16F, ISOFORM E-RELATED"/>
    <property type="match status" value="1"/>
</dbReference>
<dbReference type="PANTHER" id="PTHR23176">
    <property type="entry name" value="RHO/RAC/CDC GTPASE-ACTIVATING PROTEIN"/>
    <property type="match status" value="1"/>
</dbReference>
<proteinExistence type="predicted"/>
<evidence type="ECO:0000313" key="3">
    <source>
        <dbReference type="EMBL" id="KAJ8954480.1"/>
    </source>
</evidence>
<keyword evidence="1" id="KW-0343">GTPase activation</keyword>
<dbReference type="GO" id="GO:0007165">
    <property type="term" value="P:signal transduction"/>
    <property type="evidence" value="ECO:0007669"/>
    <property type="project" value="InterPro"/>
</dbReference>
<dbReference type="SMART" id="SM00324">
    <property type="entry name" value="RhoGAP"/>
    <property type="match status" value="1"/>
</dbReference>
<dbReference type="AlphaFoldDB" id="A0AAV8YST4"/>
<evidence type="ECO:0000259" key="2">
    <source>
        <dbReference type="PROSITE" id="PS50238"/>
    </source>
</evidence>
<evidence type="ECO:0000313" key="4">
    <source>
        <dbReference type="Proteomes" id="UP001162156"/>
    </source>
</evidence>
<dbReference type="InterPro" id="IPR000198">
    <property type="entry name" value="RhoGAP_dom"/>
</dbReference>
<evidence type="ECO:0000256" key="1">
    <source>
        <dbReference type="ARBA" id="ARBA00022468"/>
    </source>
</evidence>
<name>A0AAV8YST4_9CUCU</name>
<dbReference type="GO" id="GO:0005737">
    <property type="term" value="C:cytoplasm"/>
    <property type="evidence" value="ECO:0007669"/>
    <property type="project" value="TreeGrafter"/>
</dbReference>
<dbReference type="EMBL" id="JANEYF010001920">
    <property type="protein sequence ID" value="KAJ8954480.1"/>
    <property type="molecule type" value="Genomic_DNA"/>
</dbReference>
<dbReference type="SUPFAM" id="SSF48350">
    <property type="entry name" value="GTPase activation domain, GAP"/>
    <property type="match status" value="1"/>
</dbReference>
<protein>
    <recommendedName>
        <fullName evidence="2">Rho-GAP domain-containing protein</fullName>
    </recommendedName>
</protein>
<dbReference type="Proteomes" id="UP001162156">
    <property type="component" value="Unassembled WGS sequence"/>
</dbReference>
<dbReference type="GO" id="GO:0005096">
    <property type="term" value="F:GTPase activator activity"/>
    <property type="evidence" value="ECO:0007669"/>
    <property type="project" value="UniProtKB-KW"/>
</dbReference>
<organism evidence="3 4">
    <name type="scientific">Rhamnusium bicolor</name>
    <dbReference type="NCBI Taxonomy" id="1586634"/>
    <lineage>
        <taxon>Eukaryota</taxon>
        <taxon>Metazoa</taxon>
        <taxon>Ecdysozoa</taxon>
        <taxon>Arthropoda</taxon>
        <taxon>Hexapoda</taxon>
        <taxon>Insecta</taxon>
        <taxon>Pterygota</taxon>
        <taxon>Neoptera</taxon>
        <taxon>Endopterygota</taxon>
        <taxon>Coleoptera</taxon>
        <taxon>Polyphaga</taxon>
        <taxon>Cucujiformia</taxon>
        <taxon>Chrysomeloidea</taxon>
        <taxon>Cerambycidae</taxon>
        <taxon>Lepturinae</taxon>
        <taxon>Rhagiini</taxon>
        <taxon>Rhamnusium</taxon>
    </lineage>
</organism>
<accession>A0AAV8YST4</accession>
<dbReference type="Gene3D" id="1.10.555.10">
    <property type="entry name" value="Rho GTPase activation protein"/>
    <property type="match status" value="1"/>
</dbReference>
<gene>
    <name evidence="3" type="ORF">NQ314_007086</name>
</gene>
<feature type="domain" description="Rho-GAP" evidence="2">
    <location>
        <begin position="96"/>
        <end position="234"/>
    </location>
</feature>
<dbReference type="InterPro" id="IPR050729">
    <property type="entry name" value="Rho-GAP"/>
</dbReference>